<dbReference type="OMA" id="WIDAQDY"/>
<gene>
    <name evidence="6" type="primary">C1QL3</name>
    <name evidence="6" type="ORF">AMEX_G830</name>
</gene>
<dbReference type="PROSITE" id="PS50871">
    <property type="entry name" value="C1Q"/>
    <property type="match status" value="1"/>
</dbReference>
<dbReference type="OrthoDB" id="10070467at2759"/>
<accession>A0A8T2ML86</accession>
<dbReference type="SUPFAM" id="SSF49842">
    <property type="entry name" value="TNF-like"/>
    <property type="match status" value="1"/>
</dbReference>
<comment type="subcellular location">
    <subcellularLocation>
        <location evidence="1">Secreted</location>
    </subcellularLocation>
</comment>
<feature type="signal peptide" evidence="4">
    <location>
        <begin position="1"/>
        <end position="21"/>
    </location>
</feature>
<evidence type="ECO:0000313" key="7">
    <source>
        <dbReference type="Proteomes" id="UP000752171"/>
    </source>
</evidence>
<dbReference type="InterPro" id="IPR001073">
    <property type="entry name" value="C1q_dom"/>
</dbReference>
<evidence type="ECO:0000313" key="6">
    <source>
        <dbReference type="EMBL" id="KAG9282206.1"/>
    </source>
</evidence>
<feature type="chain" id="PRO_5035805892" evidence="4">
    <location>
        <begin position="22"/>
        <end position="199"/>
    </location>
</feature>
<dbReference type="EMBL" id="JAICCE010000001">
    <property type="protein sequence ID" value="KAG9282206.1"/>
    <property type="molecule type" value="Genomic_DNA"/>
</dbReference>
<sequence length="199" mass="22058">MARAAVVVAVVALMLVQNSLQEMEASVSLDCAAELMKLKHLVHQQGHALAELRQNVTMITGREKVAFSAALGLPAGLRGPFGSETTIVYKNVLTNVGNAYNPATGIFTALYRGVYYIRFTGGVYDNNRYNIGVNLYKNNHFLMHLGENSIDGIAKHVSSGVTIQLEPGDQMYTRLPPYYVLWDDSFFRTSFSGFFLFHI</sequence>
<dbReference type="GO" id="GO:0005581">
    <property type="term" value="C:collagen trimer"/>
    <property type="evidence" value="ECO:0007669"/>
    <property type="project" value="UniProtKB-KW"/>
</dbReference>
<dbReference type="InterPro" id="IPR008983">
    <property type="entry name" value="Tumour_necrosis_fac-like_dom"/>
</dbReference>
<evidence type="ECO:0000256" key="1">
    <source>
        <dbReference type="ARBA" id="ARBA00004613"/>
    </source>
</evidence>
<name>A0A8T2ML86_ASTMX</name>
<organism evidence="6 7">
    <name type="scientific">Astyanax mexicanus</name>
    <name type="common">Blind cave fish</name>
    <name type="synonym">Astyanax fasciatus mexicanus</name>
    <dbReference type="NCBI Taxonomy" id="7994"/>
    <lineage>
        <taxon>Eukaryota</taxon>
        <taxon>Metazoa</taxon>
        <taxon>Chordata</taxon>
        <taxon>Craniata</taxon>
        <taxon>Vertebrata</taxon>
        <taxon>Euteleostomi</taxon>
        <taxon>Actinopterygii</taxon>
        <taxon>Neopterygii</taxon>
        <taxon>Teleostei</taxon>
        <taxon>Ostariophysi</taxon>
        <taxon>Characiformes</taxon>
        <taxon>Characoidei</taxon>
        <taxon>Acestrorhamphidae</taxon>
        <taxon>Acestrorhamphinae</taxon>
        <taxon>Astyanax</taxon>
    </lineage>
</organism>
<evidence type="ECO:0000259" key="5">
    <source>
        <dbReference type="PROSITE" id="PS50871"/>
    </source>
</evidence>
<keyword evidence="2" id="KW-0964">Secreted</keyword>
<protein>
    <submittedName>
        <fullName evidence="6">Collagen alpha-2(VIII) chain-like</fullName>
    </submittedName>
</protein>
<dbReference type="SMART" id="SM00110">
    <property type="entry name" value="C1Q"/>
    <property type="match status" value="1"/>
</dbReference>
<dbReference type="Pfam" id="PF00386">
    <property type="entry name" value="C1q"/>
    <property type="match status" value="1"/>
</dbReference>
<dbReference type="GO" id="GO:0005576">
    <property type="term" value="C:extracellular region"/>
    <property type="evidence" value="ECO:0007669"/>
    <property type="project" value="UniProtKB-SubCell"/>
</dbReference>
<comment type="caution">
    <text evidence="6">The sequence shown here is derived from an EMBL/GenBank/DDBJ whole genome shotgun (WGS) entry which is preliminary data.</text>
</comment>
<keyword evidence="3 4" id="KW-0732">Signal</keyword>
<proteinExistence type="predicted"/>
<dbReference type="Gene3D" id="2.60.120.40">
    <property type="match status" value="1"/>
</dbReference>
<dbReference type="PRINTS" id="PR00007">
    <property type="entry name" value="COMPLEMNTC1Q"/>
</dbReference>
<dbReference type="AlphaFoldDB" id="A0A8T2ML86"/>
<reference evidence="6 7" key="1">
    <citation type="submission" date="2021-07" db="EMBL/GenBank/DDBJ databases">
        <authorList>
            <person name="Imarazene B."/>
            <person name="Zahm M."/>
            <person name="Klopp C."/>
            <person name="Cabau C."/>
            <person name="Beille S."/>
            <person name="Jouanno E."/>
            <person name="Castinel A."/>
            <person name="Lluch J."/>
            <person name="Gil L."/>
            <person name="Kuchtly C."/>
            <person name="Lopez Roques C."/>
            <person name="Donnadieu C."/>
            <person name="Parrinello H."/>
            <person name="Journot L."/>
            <person name="Du K."/>
            <person name="Schartl M."/>
            <person name="Retaux S."/>
            <person name="Guiguen Y."/>
        </authorList>
    </citation>
    <scope>NUCLEOTIDE SEQUENCE [LARGE SCALE GENOMIC DNA]</scope>
    <source>
        <strain evidence="6">Pach_M1</strain>
        <tissue evidence="6">Testis</tissue>
    </source>
</reference>
<dbReference type="Proteomes" id="UP000752171">
    <property type="component" value="Unassembled WGS sequence"/>
</dbReference>
<evidence type="ECO:0000256" key="2">
    <source>
        <dbReference type="ARBA" id="ARBA00022525"/>
    </source>
</evidence>
<feature type="domain" description="C1q" evidence="5">
    <location>
        <begin position="60"/>
        <end position="199"/>
    </location>
</feature>
<keyword evidence="6" id="KW-0176">Collagen</keyword>
<dbReference type="PANTHER" id="PTHR22923:SF102">
    <property type="entry name" value="CEREBELLIN 13-RELATED"/>
    <property type="match status" value="1"/>
</dbReference>
<evidence type="ECO:0000256" key="3">
    <source>
        <dbReference type="ARBA" id="ARBA00022729"/>
    </source>
</evidence>
<evidence type="ECO:0000256" key="4">
    <source>
        <dbReference type="SAM" id="SignalP"/>
    </source>
</evidence>
<dbReference type="InterPro" id="IPR050822">
    <property type="entry name" value="Cerebellin_Synaptic_Org"/>
</dbReference>
<dbReference type="PANTHER" id="PTHR22923">
    <property type="entry name" value="CEREBELLIN-RELATED"/>
    <property type="match status" value="1"/>
</dbReference>